<feature type="region of interest" description="Disordered" evidence="9">
    <location>
        <begin position="54"/>
        <end position="78"/>
    </location>
</feature>
<evidence type="ECO:0000256" key="4">
    <source>
        <dbReference type="ARBA" id="ARBA00022670"/>
    </source>
</evidence>
<organism evidence="10 11">
    <name type="scientific">Hyaloscypha hepaticicola</name>
    <dbReference type="NCBI Taxonomy" id="2082293"/>
    <lineage>
        <taxon>Eukaryota</taxon>
        <taxon>Fungi</taxon>
        <taxon>Dikarya</taxon>
        <taxon>Ascomycota</taxon>
        <taxon>Pezizomycotina</taxon>
        <taxon>Leotiomycetes</taxon>
        <taxon>Helotiales</taxon>
        <taxon>Hyaloscyphaceae</taxon>
        <taxon>Hyaloscypha</taxon>
    </lineage>
</organism>
<protein>
    <recommendedName>
        <fullName evidence="12">Vacuolar aspartyl aminopeptidase Lap4</fullName>
    </recommendedName>
</protein>
<dbReference type="SUPFAM" id="SSF53187">
    <property type="entry name" value="Zn-dependent exopeptidases"/>
    <property type="match status" value="1"/>
</dbReference>
<evidence type="ECO:0000256" key="8">
    <source>
        <dbReference type="ARBA" id="ARBA00023049"/>
    </source>
</evidence>
<dbReference type="GO" id="GO:0008270">
    <property type="term" value="F:zinc ion binding"/>
    <property type="evidence" value="ECO:0007669"/>
    <property type="project" value="InterPro"/>
</dbReference>
<evidence type="ECO:0000256" key="5">
    <source>
        <dbReference type="ARBA" id="ARBA00022723"/>
    </source>
</evidence>
<dbReference type="CDD" id="cd05658">
    <property type="entry name" value="M18_DAP"/>
    <property type="match status" value="1"/>
</dbReference>
<dbReference type="GO" id="GO:0070006">
    <property type="term" value="F:metalloaminopeptidase activity"/>
    <property type="evidence" value="ECO:0007669"/>
    <property type="project" value="TreeGrafter"/>
</dbReference>
<dbReference type="SUPFAM" id="SSF101821">
    <property type="entry name" value="Aminopeptidase/glucanase lid domain"/>
    <property type="match status" value="1"/>
</dbReference>
<gene>
    <name evidence="10" type="ORF">NA56DRAFT_652184</name>
</gene>
<dbReference type="Gene3D" id="2.30.250.10">
    <property type="entry name" value="Aminopeptidase i, Domain 2"/>
    <property type="match status" value="1"/>
</dbReference>
<evidence type="ECO:0000256" key="2">
    <source>
        <dbReference type="ARBA" id="ARBA00008290"/>
    </source>
</evidence>
<proteinExistence type="inferred from homology"/>
<dbReference type="OrthoDB" id="9880441at2759"/>
<dbReference type="AlphaFoldDB" id="A0A2J6PG80"/>
<dbReference type="GO" id="GO:0006508">
    <property type="term" value="P:proteolysis"/>
    <property type="evidence" value="ECO:0007669"/>
    <property type="project" value="UniProtKB-KW"/>
</dbReference>
<keyword evidence="7" id="KW-0862">Zinc</keyword>
<comment type="similarity">
    <text evidence="2">Belongs to the peptidase M18 family.</text>
</comment>
<evidence type="ECO:0000256" key="9">
    <source>
        <dbReference type="SAM" id="MobiDB-lite"/>
    </source>
</evidence>
<evidence type="ECO:0008006" key="12">
    <source>
        <dbReference type="Google" id="ProtNLM"/>
    </source>
</evidence>
<accession>A0A2J6PG80</accession>
<reference evidence="10 11" key="1">
    <citation type="submission" date="2016-05" db="EMBL/GenBank/DDBJ databases">
        <title>A degradative enzymes factory behind the ericoid mycorrhizal symbiosis.</title>
        <authorList>
            <consortium name="DOE Joint Genome Institute"/>
            <person name="Martino E."/>
            <person name="Morin E."/>
            <person name="Grelet G."/>
            <person name="Kuo A."/>
            <person name="Kohler A."/>
            <person name="Daghino S."/>
            <person name="Barry K."/>
            <person name="Choi C."/>
            <person name="Cichocki N."/>
            <person name="Clum A."/>
            <person name="Copeland A."/>
            <person name="Hainaut M."/>
            <person name="Haridas S."/>
            <person name="Labutti K."/>
            <person name="Lindquist E."/>
            <person name="Lipzen A."/>
            <person name="Khouja H.-R."/>
            <person name="Murat C."/>
            <person name="Ohm R."/>
            <person name="Olson A."/>
            <person name="Spatafora J."/>
            <person name="Veneault-Fourrey C."/>
            <person name="Henrissat B."/>
            <person name="Grigoriev I."/>
            <person name="Martin F."/>
            <person name="Perotto S."/>
        </authorList>
    </citation>
    <scope>NUCLEOTIDE SEQUENCE [LARGE SCALE GENOMIC DNA]</scope>
    <source>
        <strain evidence="10 11">UAMH 7357</strain>
    </source>
</reference>
<evidence type="ECO:0000313" key="11">
    <source>
        <dbReference type="Proteomes" id="UP000235672"/>
    </source>
</evidence>
<dbReference type="FunFam" id="2.30.250.10:FF:000001">
    <property type="entry name" value="Aspartyl aminopeptidase 1"/>
    <property type="match status" value="1"/>
</dbReference>
<sequence>MVKNGVNSLRSSTSNLSLRPQPPSSDVNISAAAARQQIADLEARIAQLQARDNLVPAPPSPESVRESTVHVSYPEEEEDEIKGMTMKYNRADGINYVREAPSTTSKPYLQSPALPPAPAHWARQYFAQPIAPHHSHPYGGMPAPFGGLYPTTEPASHANERKPEKSLFEKYNESLQEQHNKPKGSLITKGLVREGNVLKSPEAYTQPFCDFLTDNPTVWHTVNYFETKLEKAGFKKLSERKTWDDEVKPGGKYFVSRNGSSLIAFMVGGGYKAGNGVAMIAGHVDALTARLKPVSNKRNAAGYVQLGVAPYAGALNPTWWDRDLGVGGRVLVKDSTGKITTKLVKLGWPIARIPTLAPHFGIGMFGSNNAETQAVPIIGLDNADTHSEEEFKNLTLGGEGTFAATQPPKLVRTIANELGIQDYSSIVNWELELFDTQPAQIGGLDKEFIFAGRIDDKLCSWSAIESLLASAAAPTSEDDGIVKLVGVFDDEEIGSLLRQGARGNFLPGTIERIVECAKGGSGANLLSQTYANSFLISADVIHAVNPNFLGSYLEGHAPRLNVGLVISADSNGHMTTDSVSTAVLTRIAEKSDSRLQLFMIRNDSRSGGTVGPMLSSAMGVRAIDAGIPQLSMHSIRATTGALDPGLGVNVFKGFFDNFESVDKEFE</sequence>
<dbReference type="STRING" id="1745343.A0A2J6PG80"/>
<dbReference type="Pfam" id="PF02127">
    <property type="entry name" value="Peptidase_M18"/>
    <property type="match status" value="1"/>
</dbReference>
<feature type="region of interest" description="Disordered" evidence="9">
    <location>
        <begin position="1"/>
        <end position="28"/>
    </location>
</feature>
<evidence type="ECO:0000256" key="6">
    <source>
        <dbReference type="ARBA" id="ARBA00022801"/>
    </source>
</evidence>
<evidence type="ECO:0000256" key="7">
    <source>
        <dbReference type="ARBA" id="ARBA00022833"/>
    </source>
</evidence>
<dbReference type="InterPro" id="IPR023358">
    <property type="entry name" value="Peptidase_M18_dom2"/>
</dbReference>
<feature type="compositionally biased region" description="Low complexity" evidence="9">
    <location>
        <begin position="7"/>
        <end position="19"/>
    </location>
</feature>
<keyword evidence="11" id="KW-1185">Reference proteome</keyword>
<dbReference type="Gene3D" id="3.40.630.10">
    <property type="entry name" value="Zn peptidases"/>
    <property type="match status" value="1"/>
</dbReference>
<dbReference type="PANTHER" id="PTHR28570:SF4">
    <property type="entry name" value="VACUOLAR AMINOPEPTIDASE 1"/>
    <property type="match status" value="1"/>
</dbReference>
<keyword evidence="5" id="KW-0479">Metal-binding</keyword>
<evidence type="ECO:0000256" key="1">
    <source>
        <dbReference type="ARBA" id="ARBA00001947"/>
    </source>
</evidence>
<dbReference type="PANTHER" id="PTHR28570">
    <property type="entry name" value="ASPARTYL AMINOPEPTIDASE"/>
    <property type="match status" value="1"/>
</dbReference>
<dbReference type="EMBL" id="KZ613540">
    <property type="protein sequence ID" value="PMD12906.1"/>
    <property type="molecule type" value="Genomic_DNA"/>
</dbReference>
<keyword evidence="8" id="KW-0482">Metalloprotease</keyword>
<keyword evidence="4" id="KW-0645">Protease</keyword>
<keyword evidence="3" id="KW-0031">Aminopeptidase</keyword>
<dbReference type="GO" id="GO:0000324">
    <property type="term" value="C:fungal-type vacuole"/>
    <property type="evidence" value="ECO:0007669"/>
    <property type="project" value="TreeGrafter"/>
</dbReference>
<dbReference type="InterPro" id="IPR001948">
    <property type="entry name" value="Peptidase_M18"/>
</dbReference>
<dbReference type="PRINTS" id="PR00932">
    <property type="entry name" value="AMINO1PTASE"/>
</dbReference>
<name>A0A2J6PG80_9HELO</name>
<evidence type="ECO:0000256" key="3">
    <source>
        <dbReference type="ARBA" id="ARBA00022438"/>
    </source>
</evidence>
<dbReference type="Proteomes" id="UP000235672">
    <property type="component" value="Unassembled WGS sequence"/>
</dbReference>
<evidence type="ECO:0000313" key="10">
    <source>
        <dbReference type="EMBL" id="PMD12906.1"/>
    </source>
</evidence>
<comment type="cofactor">
    <cofactor evidence="1">
        <name>Zn(2+)</name>
        <dbReference type="ChEBI" id="CHEBI:29105"/>
    </cofactor>
</comment>
<keyword evidence="6" id="KW-0378">Hydrolase</keyword>